<protein>
    <submittedName>
        <fullName evidence="1">Unannotated protein</fullName>
    </submittedName>
</protein>
<accession>A0A6J7C4P2</accession>
<reference evidence="1" key="1">
    <citation type="submission" date="2020-05" db="EMBL/GenBank/DDBJ databases">
        <authorList>
            <person name="Chiriac C."/>
            <person name="Salcher M."/>
            <person name="Ghai R."/>
            <person name="Kavagutti S V."/>
        </authorList>
    </citation>
    <scope>NUCLEOTIDE SEQUENCE</scope>
</reference>
<evidence type="ECO:0000313" key="1">
    <source>
        <dbReference type="EMBL" id="CAB4852610.1"/>
    </source>
</evidence>
<name>A0A6J7C4P2_9ZZZZ</name>
<gene>
    <name evidence="1" type="ORF">UFOPK3268_01731</name>
</gene>
<sequence length="88" mass="9274">MHLAIGWLQPQCHGVPRARDVLVNLRERLKQIGDGTPAACGTGIGATDHHEGFGAEVGSLAHEGCGECHRPLARLALGAQARPGPHDR</sequence>
<proteinExistence type="predicted"/>
<dbReference type="AlphaFoldDB" id="A0A6J7C4P2"/>
<organism evidence="1">
    <name type="scientific">freshwater metagenome</name>
    <dbReference type="NCBI Taxonomy" id="449393"/>
    <lineage>
        <taxon>unclassified sequences</taxon>
        <taxon>metagenomes</taxon>
        <taxon>ecological metagenomes</taxon>
    </lineage>
</organism>
<dbReference type="EMBL" id="CAFBIZ010000288">
    <property type="protein sequence ID" value="CAB4852610.1"/>
    <property type="molecule type" value="Genomic_DNA"/>
</dbReference>